<dbReference type="Proteomes" id="UP000540989">
    <property type="component" value="Unassembled WGS sequence"/>
</dbReference>
<keyword evidence="6 7" id="KW-0804">Transcription</keyword>
<sequence length="144" mass="16609">MFRGSYVTQIDEKFRLKVPADFKRHIDEEYGTQFFITSKDGKRAEIFPMKAWLEKEEKMKTVSDLNPAKKRYMEMTSYYGQVVEMDAAGRLLMPQKLREAASLTEEVVVIGMQTTLAVENHEKLKPTIVPMTAEELKALEELGL</sequence>
<dbReference type="InterPro" id="IPR037914">
    <property type="entry name" value="SpoVT-AbrB_sf"/>
</dbReference>
<dbReference type="Gene3D" id="3.40.1550.20">
    <property type="entry name" value="Transcriptional regulator MraZ domain"/>
    <property type="match status" value="1"/>
</dbReference>
<accession>A0A7W7ZGT2</accession>
<proteinExistence type="inferred from homology"/>
<comment type="similarity">
    <text evidence="7">Belongs to the MraZ family.</text>
</comment>
<evidence type="ECO:0000259" key="8">
    <source>
        <dbReference type="PROSITE" id="PS51740"/>
    </source>
</evidence>
<evidence type="ECO:0000256" key="4">
    <source>
        <dbReference type="ARBA" id="ARBA00023015"/>
    </source>
</evidence>
<keyword evidence="4 7" id="KW-0805">Transcription regulation</keyword>
<dbReference type="PROSITE" id="PS51740">
    <property type="entry name" value="SPOVT_ABRB"/>
    <property type="match status" value="2"/>
</dbReference>
<dbReference type="HAMAP" id="MF_01008">
    <property type="entry name" value="MraZ"/>
    <property type="match status" value="1"/>
</dbReference>
<dbReference type="InterPro" id="IPR020603">
    <property type="entry name" value="MraZ_dom"/>
</dbReference>
<evidence type="ECO:0000256" key="2">
    <source>
        <dbReference type="ARBA" id="ARBA00022490"/>
    </source>
</evidence>
<evidence type="ECO:0000256" key="5">
    <source>
        <dbReference type="ARBA" id="ARBA00023125"/>
    </source>
</evidence>
<evidence type="ECO:0000313" key="10">
    <source>
        <dbReference type="Proteomes" id="UP000540989"/>
    </source>
</evidence>
<dbReference type="InterPro" id="IPR038619">
    <property type="entry name" value="MraZ_sf"/>
</dbReference>
<comment type="subunit">
    <text evidence="7">Forms oligomers.</text>
</comment>
<keyword evidence="3" id="KW-0677">Repeat</keyword>
<name>A0A7W7ZGT2_9BACT</name>
<dbReference type="PANTHER" id="PTHR34701">
    <property type="entry name" value="TRANSCRIPTIONAL REGULATOR MRAZ"/>
    <property type="match status" value="1"/>
</dbReference>
<keyword evidence="5 7" id="KW-0238">DNA-binding</keyword>
<dbReference type="GO" id="GO:2000143">
    <property type="term" value="P:negative regulation of DNA-templated transcription initiation"/>
    <property type="evidence" value="ECO:0007669"/>
    <property type="project" value="TreeGrafter"/>
</dbReference>
<dbReference type="RefSeq" id="WP_184221255.1">
    <property type="nucleotide sequence ID" value="NZ_JACHIP010000006.1"/>
</dbReference>
<dbReference type="PANTHER" id="PTHR34701:SF1">
    <property type="entry name" value="TRANSCRIPTIONAL REGULATOR MRAZ"/>
    <property type="match status" value="1"/>
</dbReference>
<evidence type="ECO:0000256" key="1">
    <source>
        <dbReference type="ARBA" id="ARBA00013860"/>
    </source>
</evidence>
<dbReference type="InterPro" id="IPR035644">
    <property type="entry name" value="MraZ_C"/>
</dbReference>
<evidence type="ECO:0000256" key="3">
    <source>
        <dbReference type="ARBA" id="ARBA00022737"/>
    </source>
</evidence>
<evidence type="ECO:0000256" key="7">
    <source>
        <dbReference type="HAMAP-Rule" id="MF_01008"/>
    </source>
</evidence>
<dbReference type="GO" id="GO:0005737">
    <property type="term" value="C:cytoplasm"/>
    <property type="evidence" value="ECO:0007669"/>
    <property type="project" value="UniProtKB-UniRule"/>
</dbReference>
<dbReference type="GO" id="GO:0009295">
    <property type="term" value="C:nucleoid"/>
    <property type="evidence" value="ECO:0007669"/>
    <property type="project" value="UniProtKB-SubCell"/>
</dbReference>
<dbReference type="InterPro" id="IPR007159">
    <property type="entry name" value="SpoVT-AbrB_dom"/>
</dbReference>
<dbReference type="EMBL" id="JACHIP010000006">
    <property type="protein sequence ID" value="MBB5059602.1"/>
    <property type="molecule type" value="Genomic_DNA"/>
</dbReference>
<gene>
    <name evidence="7" type="primary">mraZ</name>
    <name evidence="9" type="ORF">HDF16_004328</name>
</gene>
<comment type="caution">
    <text evidence="9">The sequence shown here is derived from an EMBL/GenBank/DDBJ whole genome shotgun (WGS) entry which is preliminary data.</text>
</comment>
<dbReference type="CDD" id="cd16320">
    <property type="entry name" value="MraZ_N"/>
    <property type="match status" value="1"/>
</dbReference>
<dbReference type="AlphaFoldDB" id="A0A7W7ZGT2"/>
<keyword evidence="2 7" id="KW-0963">Cytoplasm</keyword>
<dbReference type="GO" id="GO:0003700">
    <property type="term" value="F:DNA-binding transcription factor activity"/>
    <property type="evidence" value="ECO:0007669"/>
    <property type="project" value="UniProtKB-UniRule"/>
</dbReference>
<organism evidence="9 10">
    <name type="scientific">Granulicella aggregans</name>
    <dbReference type="NCBI Taxonomy" id="474949"/>
    <lineage>
        <taxon>Bacteria</taxon>
        <taxon>Pseudomonadati</taxon>
        <taxon>Acidobacteriota</taxon>
        <taxon>Terriglobia</taxon>
        <taxon>Terriglobales</taxon>
        <taxon>Acidobacteriaceae</taxon>
        <taxon>Granulicella</taxon>
    </lineage>
</organism>
<evidence type="ECO:0000313" key="9">
    <source>
        <dbReference type="EMBL" id="MBB5059602.1"/>
    </source>
</evidence>
<dbReference type="InterPro" id="IPR035642">
    <property type="entry name" value="MraZ_N"/>
</dbReference>
<dbReference type="GO" id="GO:0000976">
    <property type="term" value="F:transcription cis-regulatory region binding"/>
    <property type="evidence" value="ECO:0007669"/>
    <property type="project" value="TreeGrafter"/>
</dbReference>
<dbReference type="InterPro" id="IPR003444">
    <property type="entry name" value="MraZ"/>
</dbReference>
<reference evidence="9 10" key="1">
    <citation type="submission" date="2020-08" db="EMBL/GenBank/DDBJ databases">
        <title>Genomic Encyclopedia of Type Strains, Phase IV (KMG-V): Genome sequencing to study the core and pangenomes of soil and plant-associated prokaryotes.</title>
        <authorList>
            <person name="Whitman W."/>
        </authorList>
    </citation>
    <scope>NUCLEOTIDE SEQUENCE [LARGE SCALE GENOMIC DNA]</scope>
    <source>
        <strain evidence="9 10">M8UP14</strain>
    </source>
</reference>
<dbReference type="SUPFAM" id="SSF89447">
    <property type="entry name" value="AbrB/MazE/MraZ-like"/>
    <property type="match status" value="1"/>
</dbReference>
<dbReference type="Pfam" id="PF02381">
    <property type="entry name" value="MraZ"/>
    <property type="match status" value="2"/>
</dbReference>
<feature type="domain" description="SpoVT-AbrB" evidence="8">
    <location>
        <begin position="80"/>
        <end position="123"/>
    </location>
</feature>
<protein>
    <recommendedName>
        <fullName evidence="1 7">Transcriptional regulator MraZ</fullName>
    </recommendedName>
</protein>
<keyword evidence="10" id="KW-1185">Reference proteome</keyword>
<dbReference type="CDD" id="cd16321">
    <property type="entry name" value="MraZ_C"/>
    <property type="match status" value="1"/>
</dbReference>
<feature type="domain" description="SpoVT-AbrB" evidence="8">
    <location>
        <begin position="5"/>
        <end position="51"/>
    </location>
</feature>
<comment type="subcellular location">
    <subcellularLocation>
        <location evidence="7">Cytoplasm</location>
        <location evidence="7">Nucleoid</location>
    </subcellularLocation>
</comment>
<evidence type="ECO:0000256" key="6">
    <source>
        <dbReference type="ARBA" id="ARBA00023163"/>
    </source>
</evidence>